<evidence type="ECO:0008006" key="3">
    <source>
        <dbReference type="Google" id="ProtNLM"/>
    </source>
</evidence>
<dbReference type="Gene3D" id="3.60.10.10">
    <property type="entry name" value="Endonuclease/exonuclease/phosphatase"/>
    <property type="match status" value="1"/>
</dbReference>
<dbReference type="SUPFAM" id="SSF56219">
    <property type="entry name" value="DNase I-like"/>
    <property type="match status" value="1"/>
</dbReference>
<dbReference type="InterPro" id="IPR036691">
    <property type="entry name" value="Endo/exonu/phosph_ase_sf"/>
</dbReference>
<dbReference type="EMBL" id="JBDFQZ010000003">
    <property type="protein sequence ID" value="KAK9742578.1"/>
    <property type="molecule type" value="Genomic_DNA"/>
</dbReference>
<evidence type="ECO:0000313" key="1">
    <source>
        <dbReference type="EMBL" id="KAK9742578.1"/>
    </source>
</evidence>
<gene>
    <name evidence="1" type="ORF">RND81_03G183400</name>
</gene>
<accession>A0AAW1M189</accession>
<dbReference type="PANTHER" id="PTHR33710:SF64">
    <property type="entry name" value="ENDONUCLEASE_EXONUCLEASE_PHOSPHATASE DOMAIN-CONTAINING PROTEIN"/>
    <property type="match status" value="1"/>
</dbReference>
<proteinExistence type="predicted"/>
<comment type="caution">
    <text evidence="1">The sequence shown here is derived from an EMBL/GenBank/DDBJ whole genome shotgun (WGS) entry which is preliminary data.</text>
</comment>
<reference evidence="1" key="1">
    <citation type="submission" date="2024-03" db="EMBL/GenBank/DDBJ databases">
        <title>WGS assembly of Saponaria officinalis var. Norfolk2.</title>
        <authorList>
            <person name="Jenkins J."/>
            <person name="Shu S."/>
            <person name="Grimwood J."/>
            <person name="Barry K."/>
            <person name="Goodstein D."/>
            <person name="Schmutz J."/>
            <person name="Leebens-Mack J."/>
            <person name="Osbourn A."/>
        </authorList>
    </citation>
    <scope>NUCLEOTIDE SEQUENCE [LARGE SCALE GENOMIC DNA]</scope>
    <source>
        <strain evidence="1">JIC</strain>
    </source>
</reference>
<dbReference type="Proteomes" id="UP001443914">
    <property type="component" value="Unassembled WGS sequence"/>
</dbReference>
<sequence>MKEVISFLRNQNIDVLGLLETRIKCSKAAAVINHKLHPYKVTDNYDFHKNERIWVIWNPSSVTLVPLTVHAQYVHCLIKHHETNVKFQATFIYASNDSKVREVLWDGLGCIGPLNSSWVTLRDFNVVRDITERISEHPPNLFDMLAFNACLLQCGLEDMQCTGCEFTWTNKQDEARVWCKLDRALVNDAWLGQFPSTSAKFHVPGISDHSSVLVTLFEDIRPKKRFSFLNRWISDPYYDSLVREAWATPVTGSVMSKLFAKMKNVRRSLMDLHKRSYTAIQLRVANAKKDLDECQAQLQASPMNFCR</sequence>
<dbReference type="PANTHER" id="PTHR33710">
    <property type="entry name" value="BNAC02G09200D PROTEIN"/>
    <property type="match status" value="1"/>
</dbReference>
<name>A0AAW1M189_SAPOF</name>
<keyword evidence="2" id="KW-1185">Reference proteome</keyword>
<protein>
    <recommendedName>
        <fullName evidence="3">Endonuclease/exonuclease/phosphatase domain-containing protein</fullName>
    </recommendedName>
</protein>
<evidence type="ECO:0000313" key="2">
    <source>
        <dbReference type="Proteomes" id="UP001443914"/>
    </source>
</evidence>
<dbReference type="AlphaFoldDB" id="A0AAW1M189"/>
<organism evidence="1 2">
    <name type="scientific">Saponaria officinalis</name>
    <name type="common">Common soapwort</name>
    <name type="synonym">Lychnis saponaria</name>
    <dbReference type="NCBI Taxonomy" id="3572"/>
    <lineage>
        <taxon>Eukaryota</taxon>
        <taxon>Viridiplantae</taxon>
        <taxon>Streptophyta</taxon>
        <taxon>Embryophyta</taxon>
        <taxon>Tracheophyta</taxon>
        <taxon>Spermatophyta</taxon>
        <taxon>Magnoliopsida</taxon>
        <taxon>eudicotyledons</taxon>
        <taxon>Gunneridae</taxon>
        <taxon>Pentapetalae</taxon>
        <taxon>Caryophyllales</taxon>
        <taxon>Caryophyllaceae</taxon>
        <taxon>Caryophylleae</taxon>
        <taxon>Saponaria</taxon>
    </lineage>
</organism>